<organism evidence="1 2">
    <name type="scientific">Engystomops pustulosus</name>
    <name type="common">Tungara frog</name>
    <name type="synonym">Physalaemus pustulosus</name>
    <dbReference type="NCBI Taxonomy" id="76066"/>
    <lineage>
        <taxon>Eukaryota</taxon>
        <taxon>Metazoa</taxon>
        <taxon>Chordata</taxon>
        <taxon>Craniata</taxon>
        <taxon>Vertebrata</taxon>
        <taxon>Euteleostomi</taxon>
        <taxon>Amphibia</taxon>
        <taxon>Batrachia</taxon>
        <taxon>Anura</taxon>
        <taxon>Neobatrachia</taxon>
        <taxon>Hyloidea</taxon>
        <taxon>Leptodactylidae</taxon>
        <taxon>Leiuperinae</taxon>
        <taxon>Engystomops</taxon>
    </lineage>
</organism>
<evidence type="ECO:0000313" key="2">
    <source>
        <dbReference type="Proteomes" id="UP000824782"/>
    </source>
</evidence>
<evidence type="ECO:0000313" key="1">
    <source>
        <dbReference type="EMBL" id="KAG8542811.1"/>
    </source>
</evidence>
<proteinExistence type="predicted"/>
<name>A0AAV6Z8K3_ENGPU</name>
<dbReference type="EMBL" id="WNYA01004423">
    <property type="protein sequence ID" value="KAG8542811.1"/>
    <property type="molecule type" value="Genomic_DNA"/>
</dbReference>
<gene>
    <name evidence="1" type="ORF">GDO81_026078</name>
</gene>
<protein>
    <submittedName>
        <fullName evidence="1">Uncharacterized protein</fullName>
    </submittedName>
</protein>
<comment type="caution">
    <text evidence="1">The sequence shown here is derived from an EMBL/GenBank/DDBJ whole genome shotgun (WGS) entry which is preliminary data.</text>
</comment>
<dbReference type="AlphaFoldDB" id="A0AAV6Z8K3"/>
<dbReference type="Proteomes" id="UP000824782">
    <property type="component" value="Unassembled WGS sequence"/>
</dbReference>
<reference evidence="1" key="1">
    <citation type="thesis" date="2020" institute="ProQuest LLC" country="789 East Eisenhower Parkway, Ann Arbor, MI, USA">
        <title>Comparative Genomics and Chromosome Evolution.</title>
        <authorList>
            <person name="Mudd A.B."/>
        </authorList>
    </citation>
    <scope>NUCLEOTIDE SEQUENCE</scope>
    <source>
        <strain evidence="1">237g6f4</strain>
        <tissue evidence="1">Blood</tissue>
    </source>
</reference>
<sequence>MHLSAASVLLAIETSLVPMRFYYIPYGKANLLPTGTIVTHRYYYITYRNSINLTLPTYQYGTILTHWFFSSAIGLTYVTSTPA</sequence>
<accession>A0AAV6Z8K3</accession>
<keyword evidence="2" id="KW-1185">Reference proteome</keyword>